<dbReference type="CDD" id="cd07020">
    <property type="entry name" value="Clp_protease_NfeD_1"/>
    <property type="match status" value="1"/>
</dbReference>
<feature type="domain" description="NfeD integral membrane" evidence="8">
    <location>
        <begin position="248"/>
        <end position="366"/>
    </location>
</feature>
<dbReference type="InterPro" id="IPR056738">
    <property type="entry name" value="NfeD1b_N"/>
</dbReference>
<evidence type="ECO:0000313" key="11">
    <source>
        <dbReference type="Proteomes" id="UP000614469"/>
    </source>
</evidence>
<protein>
    <submittedName>
        <fullName evidence="10">Nodulation protein NfeD</fullName>
    </submittedName>
</protein>
<evidence type="ECO:0000259" key="7">
    <source>
        <dbReference type="Pfam" id="PF01957"/>
    </source>
</evidence>
<keyword evidence="4 5" id="KW-0472">Membrane</keyword>
<keyword evidence="6" id="KW-0732">Signal</keyword>
<feature type="chain" id="PRO_5035177697" evidence="6">
    <location>
        <begin position="30"/>
        <end position="442"/>
    </location>
</feature>
<dbReference type="Pfam" id="PF24961">
    <property type="entry name" value="NfeD_membrane"/>
    <property type="match status" value="1"/>
</dbReference>
<evidence type="ECO:0000256" key="2">
    <source>
        <dbReference type="ARBA" id="ARBA00022692"/>
    </source>
</evidence>
<evidence type="ECO:0000256" key="5">
    <source>
        <dbReference type="SAM" id="Phobius"/>
    </source>
</evidence>
<dbReference type="Proteomes" id="UP000614469">
    <property type="component" value="Unassembled WGS sequence"/>
</dbReference>
<evidence type="ECO:0000313" key="10">
    <source>
        <dbReference type="EMBL" id="MBC8334451.1"/>
    </source>
</evidence>
<keyword evidence="2 5" id="KW-0812">Transmembrane</keyword>
<evidence type="ECO:0000259" key="8">
    <source>
        <dbReference type="Pfam" id="PF24961"/>
    </source>
</evidence>
<evidence type="ECO:0000259" key="9">
    <source>
        <dbReference type="Pfam" id="PF25145"/>
    </source>
</evidence>
<dbReference type="Gene3D" id="3.90.226.10">
    <property type="entry name" value="2-enoyl-CoA Hydratase, Chain A, domain 1"/>
    <property type="match status" value="1"/>
</dbReference>
<dbReference type="Gene3D" id="2.40.50.140">
    <property type="entry name" value="Nucleic acid-binding proteins"/>
    <property type="match status" value="1"/>
</dbReference>
<organism evidence="10 11">
    <name type="scientific">Candidatus Desulfolinea nitratireducens</name>
    <dbReference type="NCBI Taxonomy" id="2841698"/>
    <lineage>
        <taxon>Bacteria</taxon>
        <taxon>Bacillati</taxon>
        <taxon>Chloroflexota</taxon>
        <taxon>Anaerolineae</taxon>
        <taxon>Anaerolineales</taxon>
        <taxon>Anaerolineales incertae sedis</taxon>
        <taxon>Candidatus Desulfolinea</taxon>
    </lineage>
</organism>
<dbReference type="Pfam" id="PF25145">
    <property type="entry name" value="NfeD1b_N"/>
    <property type="match status" value="1"/>
</dbReference>
<dbReference type="AlphaFoldDB" id="A0A8J6TDY3"/>
<feature type="transmembrane region" description="Helical" evidence="5">
    <location>
        <begin position="270"/>
        <end position="289"/>
    </location>
</feature>
<feature type="domain" description="NfeD-like C-terminal" evidence="7">
    <location>
        <begin position="383"/>
        <end position="440"/>
    </location>
</feature>
<gene>
    <name evidence="10" type="ORF">H8E29_04240</name>
</gene>
<dbReference type="PANTHER" id="PTHR33507:SF4">
    <property type="entry name" value="NODULATION COMPETITIVENESS PROTEIN NFED"/>
    <property type="match status" value="1"/>
</dbReference>
<feature type="transmembrane region" description="Helical" evidence="5">
    <location>
        <begin position="319"/>
        <end position="336"/>
    </location>
</feature>
<name>A0A8J6TDY3_9CHLR</name>
<dbReference type="SUPFAM" id="SSF141322">
    <property type="entry name" value="NfeD domain-like"/>
    <property type="match status" value="1"/>
</dbReference>
<comment type="caution">
    <text evidence="10">The sequence shown here is derived from an EMBL/GenBank/DDBJ whole genome shotgun (WGS) entry which is preliminary data.</text>
</comment>
<dbReference type="InterPro" id="IPR012340">
    <property type="entry name" value="NA-bd_OB-fold"/>
</dbReference>
<accession>A0A8J6TDY3</accession>
<dbReference type="InterPro" id="IPR002810">
    <property type="entry name" value="NfeD-like_C"/>
</dbReference>
<feature type="transmembrane region" description="Helical" evidence="5">
    <location>
        <begin position="295"/>
        <end position="312"/>
    </location>
</feature>
<keyword evidence="3 5" id="KW-1133">Transmembrane helix</keyword>
<comment type="subcellular location">
    <subcellularLocation>
        <location evidence="1">Membrane</location>
        <topology evidence="1">Multi-pass membrane protein</topology>
    </subcellularLocation>
</comment>
<feature type="transmembrane region" description="Helical" evidence="5">
    <location>
        <begin position="348"/>
        <end position="371"/>
    </location>
</feature>
<dbReference type="SUPFAM" id="SSF52096">
    <property type="entry name" value="ClpP/crotonase"/>
    <property type="match status" value="1"/>
</dbReference>
<dbReference type="PANTHER" id="PTHR33507">
    <property type="entry name" value="INNER MEMBRANE PROTEIN YBBJ"/>
    <property type="match status" value="1"/>
</dbReference>
<dbReference type="EMBL" id="JACNJN010000067">
    <property type="protein sequence ID" value="MBC8334451.1"/>
    <property type="molecule type" value="Genomic_DNA"/>
</dbReference>
<evidence type="ECO:0000256" key="4">
    <source>
        <dbReference type="ARBA" id="ARBA00023136"/>
    </source>
</evidence>
<dbReference type="GO" id="GO:0016020">
    <property type="term" value="C:membrane"/>
    <property type="evidence" value="ECO:0007669"/>
    <property type="project" value="UniProtKB-SubCell"/>
</dbReference>
<dbReference type="InterPro" id="IPR029045">
    <property type="entry name" value="ClpP/crotonase-like_dom_sf"/>
</dbReference>
<feature type="signal peptide" evidence="6">
    <location>
        <begin position="1"/>
        <end position="29"/>
    </location>
</feature>
<sequence>MNIMKISKSFRLLLLLIPILILSWTSAHAQDGLSTIMVMTIDGAIAPASQQYLERAVQVAERSNAEALILELNTPGGSVATMNEMIQTIRASRVPIIVYVSPGGAMAASAGTVITLAGHASAMAPETIIGAASPINSDGSDIGETAKAKEIEALKATVRTLTERRGAEAIALAEATIEEARAVSAKEALEIGMIDFIASDLGDLLAQLDGFEVSVLNESRSLSTANTRVEDIPLTLIEQLLKMLTDPNIVFILIAIGTQAIFIELGSPGGWVAGFIGVIALALATYGMGVLPVNWFGLVFIIVSFVLFILDVKAPTHGALTAAGIGSFIVGALVLFNSPGTADFARVSVPLVIAVALLIALMFTAILGFALRALKAPIRTGHESLVGKRGFAKTDLSPDGTVRVGSELWSAEKADPSEEISNGEGIEVVSVEGLRLKVKKIE</sequence>
<dbReference type="Pfam" id="PF01957">
    <property type="entry name" value="NfeD"/>
    <property type="match status" value="1"/>
</dbReference>
<reference evidence="10 11" key="1">
    <citation type="submission" date="2020-08" db="EMBL/GenBank/DDBJ databases">
        <title>Bridging the membrane lipid divide: bacteria of the FCB group superphylum have the potential to synthesize archaeal ether lipids.</title>
        <authorList>
            <person name="Villanueva L."/>
            <person name="Von Meijenfeldt F.A.B."/>
            <person name="Westbye A.B."/>
            <person name="Yadav S."/>
            <person name="Hopmans E.C."/>
            <person name="Dutilh B.E."/>
            <person name="Sinninghe Damste J.S."/>
        </authorList>
    </citation>
    <scope>NUCLEOTIDE SEQUENCE [LARGE SCALE GENOMIC DNA]</scope>
    <source>
        <strain evidence="10">NIOZ-UU36</strain>
    </source>
</reference>
<evidence type="ECO:0000256" key="3">
    <source>
        <dbReference type="ARBA" id="ARBA00022989"/>
    </source>
</evidence>
<dbReference type="InterPro" id="IPR056739">
    <property type="entry name" value="NfeD_membrane"/>
</dbReference>
<dbReference type="InterPro" id="IPR052165">
    <property type="entry name" value="Membrane_assoc_protease"/>
</dbReference>
<proteinExistence type="predicted"/>
<evidence type="ECO:0000256" key="1">
    <source>
        <dbReference type="ARBA" id="ARBA00004141"/>
    </source>
</evidence>
<feature type="domain" description="NfeD1b N-terminal" evidence="9">
    <location>
        <begin position="37"/>
        <end position="209"/>
    </location>
</feature>
<evidence type="ECO:0000256" key="6">
    <source>
        <dbReference type="SAM" id="SignalP"/>
    </source>
</evidence>